<dbReference type="NCBIfam" id="TIGR00079">
    <property type="entry name" value="pept_deformyl"/>
    <property type="match status" value="1"/>
</dbReference>
<evidence type="ECO:0000256" key="2">
    <source>
        <dbReference type="HAMAP-Rule" id="MF_00163"/>
    </source>
</evidence>
<evidence type="ECO:0000313" key="4">
    <source>
        <dbReference type="Proteomes" id="UP000230859"/>
    </source>
</evidence>
<dbReference type="PANTHER" id="PTHR10458:SF22">
    <property type="entry name" value="PEPTIDE DEFORMYLASE"/>
    <property type="match status" value="1"/>
</dbReference>
<dbReference type="PRINTS" id="PR01576">
    <property type="entry name" value="PDEFORMYLASE"/>
</dbReference>
<dbReference type="Proteomes" id="UP000230859">
    <property type="component" value="Unassembled WGS sequence"/>
</dbReference>
<evidence type="ECO:0000256" key="1">
    <source>
        <dbReference type="ARBA" id="ARBA00010759"/>
    </source>
</evidence>
<dbReference type="GO" id="GO:0006412">
    <property type="term" value="P:translation"/>
    <property type="evidence" value="ECO:0007669"/>
    <property type="project" value="UniProtKB-UniRule"/>
</dbReference>
<dbReference type="SUPFAM" id="SSF56420">
    <property type="entry name" value="Peptide deformylase"/>
    <property type="match status" value="1"/>
</dbReference>
<organism evidence="3 4">
    <name type="scientific">Candidatus Abzuiibacterium crystallinum</name>
    <dbReference type="NCBI Taxonomy" id="1974748"/>
    <lineage>
        <taxon>Bacteria</taxon>
        <taxon>Pseudomonadati</taxon>
        <taxon>Candidatus Omnitrophota</taxon>
        <taxon>Candidatus Abzuiibacterium</taxon>
    </lineage>
</organism>
<accession>A0A2H0LSB0</accession>
<evidence type="ECO:0000313" key="3">
    <source>
        <dbReference type="EMBL" id="PIQ87256.1"/>
    </source>
</evidence>
<reference evidence="3 4" key="1">
    <citation type="submission" date="2017-09" db="EMBL/GenBank/DDBJ databases">
        <title>Depth-based differentiation of microbial function through sediment-hosted aquifers and enrichment of novel symbionts in the deep terrestrial subsurface.</title>
        <authorList>
            <person name="Probst A.J."/>
            <person name="Ladd B."/>
            <person name="Jarett J.K."/>
            <person name="Geller-Mcgrath D.E."/>
            <person name="Sieber C.M."/>
            <person name="Emerson J.B."/>
            <person name="Anantharaman K."/>
            <person name="Thomas B.C."/>
            <person name="Malmstrom R."/>
            <person name="Stieglmeier M."/>
            <person name="Klingl A."/>
            <person name="Woyke T."/>
            <person name="Ryan C.M."/>
            <person name="Banfield J.F."/>
        </authorList>
    </citation>
    <scope>NUCLEOTIDE SEQUENCE [LARGE SCALE GENOMIC DNA]</scope>
    <source>
        <strain evidence="3">CG11_big_fil_rev_8_21_14_0_20_45_26</strain>
    </source>
</reference>
<dbReference type="GO" id="GO:0046872">
    <property type="term" value="F:metal ion binding"/>
    <property type="evidence" value="ECO:0007669"/>
    <property type="project" value="UniProtKB-KW"/>
</dbReference>
<comment type="cofactor">
    <cofactor evidence="2">
        <name>Fe(2+)</name>
        <dbReference type="ChEBI" id="CHEBI:29033"/>
    </cofactor>
    <text evidence="2">Binds 1 Fe(2+) ion.</text>
</comment>
<dbReference type="NCBIfam" id="NF001159">
    <property type="entry name" value="PRK00150.1-3"/>
    <property type="match status" value="1"/>
</dbReference>
<feature type="active site" evidence="2">
    <location>
        <position position="137"/>
    </location>
</feature>
<dbReference type="CDD" id="cd00487">
    <property type="entry name" value="Pep_deformylase"/>
    <property type="match status" value="1"/>
</dbReference>
<comment type="similarity">
    <text evidence="1 2">Belongs to the polypeptide deformylase family.</text>
</comment>
<keyword evidence="2" id="KW-0408">Iron</keyword>
<dbReference type="HAMAP" id="MF_00163">
    <property type="entry name" value="Pep_deformylase"/>
    <property type="match status" value="1"/>
</dbReference>
<feature type="binding site" evidence="2">
    <location>
        <position position="136"/>
    </location>
    <ligand>
        <name>Fe cation</name>
        <dbReference type="ChEBI" id="CHEBI:24875"/>
    </ligand>
</feature>
<comment type="catalytic activity">
    <reaction evidence="2">
        <text>N-terminal N-formyl-L-methionyl-[peptide] + H2O = N-terminal L-methionyl-[peptide] + formate</text>
        <dbReference type="Rhea" id="RHEA:24420"/>
        <dbReference type="Rhea" id="RHEA-COMP:10639"/>
        <dbReference type="Rhea" id="RHEA-COMP:10640"/>
        <dbReference type="ChEBI" id="CHEBI:15377"/>
        <dbReference type="ChEBI" id="CHEBI:15740"/>
        <dbReference type="ChEBI" id="CHEBI:49298"/>
        <dbReference type="ChEBI" id="CHEBI:64731"/>
        <dbReference type="EC" id="3.5.1.88"/>
    </reaction>
</comment>
<sequence>MSVKPIVLYPDHILRKSVKRVQGITSFERGIIRDLIDTMAVQPGGIGIAAPQIGYDRAIAVIDVSSREKGKKRLILVNPELLTGEGAKIGREGCMSLPHHTGNVSRYERVTVHYHDEDFKVRQIAAAGIEAICLQHELDHLNGYLFLDRVHSVARDVFRRKVYRRHPPSASKK</sequence>
<comment type="caution">
    <text evidence="3">The sequence shown here is derived from an EMBL/GenBank/DDBJ whole genome shotgun (WGS) entry which is preliminary data.</text>
</comment>
<dbReference type="EMBL" id="PCVY01000016">
    <property type="protein sequence ID" value="PIQ87256.1"/>
    <property type="molecule type" value="Genomic_DNA"/>
</dbReference>
<comment type="function">
    <text evidence="2">Removes the formyl group from the N-terminal Met of newly synthesized proteins. Requires at least a dipeptide for an efficient rate of reaction. N-terminal L-methionine is a prerequisite for activity but the enzyme has broad specificity at other positions.</text>
</comment>
<gene>
    <name evidence="2 3" type="primary">def</name>
    <name evidence="3" type="ORF">COV74_01675</name>
</gene>
<dbReference type="Gene3D" id="3.90.45.10">
    <property type="entry name" value="Peptide deformylase"/>
    <property type="match status" value="1"/>
</dbReference>
<keyword evidence="2" id="KW-0378">Hydrolase</keyword>
<dbReference type="PIRSF" id="PIRSF004749">
    <property type="entry name" value="Pep_def"/>
    <property type="match status" value="1"/>
</dbReference>
<dbReference type="AlphaFoldDB" id="A0A2H0LSB0"/>
<feature type="binding site" evidence="2">
    <location>
        <position position="94"/>
    </location>
    <ligand>
        <name>Fe cation</name>
        <dbReference type="ChEBI" id="CHEBI:24875"/>
    </ligand>
</feature>
<dbReference type="Pfam" id="PF01327">
    <property type="entry name" value="Pep_deformylase"/>
    <property type="match status" value="1"/>
</dbReference>
<dbReference type="PANTHER" id="PTHR10458">
    <property type="entry name" value="PEPTIDE DEFORMYLASE"/>
    <property type="match status" value="1"/>
</dbReference>
<keyword evidence="2" id="KW-0648">Protein biosynthesis</keyword>
<feature type="binding site" evidence="2">
    <location>
        <position position="140"/>
    </location>
    <ligand>
        <name>Fe cation</name>
        <dbReference type="ChEBI" id="CHEBI:24875"/>
    </ligand>
</feature>
<name>A0A2H0LSB0_9BACT</name>
<dbReference type="EC" id="3.5.1.88" evidence="2"/>
<protein>
    <recommendedName>
        <fullName evidence="2">Peptide deformylase</fullName>
        <shortName evidence="2">PDF</shortName>
        <ecNumber evidence="2">3.5.1.88</ecNumber>
    </recommendedName>
    <alternativeName>
        <fullName evidence="2">Polypeptide deformylase</fullName>
    </alternativeName>
</protein>
<keyword evidence="2" id="KW-0479">Metal-binding</keyword>
<dbReference type="InterPro" id="IPR036821">
    <property type="entry name" value="Peptide_deformylase_sf"/>
</dbReference>
<proteinExistence type="inferred from homology"/>
<dbReference type="GO" id="GO:0042586">
    <property type="term" value="F:peptide deformylase activity"/>
    <property type="evidence" value="ECO:0007669"/>
    <property type="project" value="UniProtKB-UniRule"/>
</dbReference>
<dbReference type="InterPro" id="IPR023635">
    <property type="entry name" value="Peptide_deformylase"/>
</dbReference>